<dbReference type="PRINTS" id="PR00081">
    <property type="entry name" value="GDHRDH"/>
</dbReference>
<dbReference type="Pfam" id="PF00106">
    <property type="entry name" value="adh_short"/>
    <property type="match status" value="1"/>
</dbReference>
<accession>A0A4Q8D0J9</accession>
<dbReference type="AlphaFoldDB" id="A0A4Q8D0J9"/>
<evidence type="ECO:0000313" key="4">
    <source>
        <dbReference type="Proteomes" id="UP000292298"/>
    </source>
</evidence>
<sequence>MIEPLTATRETPPTPGRLAGQRILITGAAGELGCALAERVVAEGADAILLDKSLEGLESLHDRIEAAGHGQPALYPLDMMGAGPDDYAELAGRLDESLGGVDAVVHAAADAGEPAPLGLYDPQAWLKCLHVNINAAFLLTQALLPMLRTHRGRVIFVTDEAGRTGRAATGAYGVSKWAVEGIAATLAAEYSEAHPVISCSVDPGALQSRLRRQLFTGETVDEVPTADAAAVALAGLLDPAGPPVNGTMYRVVL</sequence>
<dbReference type="Gene3D" id="3.40.50.720">
    <property type="entry name" value="NAD(P)-binding Rossmann-like Domain"/>
    <property type="match status" value="1"/>
</dbReference>
<dbReference type="GO" id="GO:0016491">
    <property type="term" value="F:oxidoreductase activity"/>
    <property type="evidence" value="ECO:0007669"/>
    <property type="project" value="UniProtKB-KW"/>
</dbReference>
<keyword evidence="4" id="KW-1185">Reference proteome</keyword>
<dbReference type="RefSeq" id="WP_130503111.1">
    <property type="nucleotide sequence ID" value="NZ_SHLI01000001.1"/>
</dbReference>
<protein>
    <submittedName>
        <fullName evidence="3">NAD(P)-dependent dehydrogenase (Short-subunit alcohol dehydrogenase family)</fullName>
    </submittedName>
</protein>
<dbReference type="InterPro" id="IPR002347">
    <property type="entry name" value="SDR_fam"/>
</dbReference>
<dbReference type="Proteomes" id="UP000292298">
    <property type="component" value="Unassembled WGS sequence"/>
</dbReference>
<gene>
    <name evidence="3" type="ORF">EV698_1090</name>
</gene>
<evidence type="ECO:0000256" key="1">
    <source>
        <dbReference type="ARBA" id="ARBA00006484"/>
    </source>
</evidence>
<dbReference type="PANTHER" id="PTHR43639:SF1">
    <property type="entry name" value="SHORT-CHAIN DEHYDROGENASE_REDUCTASE FAMILY PROTEIN"/>
    <property type="match status" value="1"/>
</dbReference>
<dbReference type="InterPro" id="IPR036291">
    <property type="entry name" value="NAD(P)-bd_dom_sf"/>
</dbReference>
<evidence type="ECO:0000256" key="2">
    <source>
        <dbReference type="ARBA" id="ARBA00023002"/>
    </source>
</evidence>
<dbReference type="EMBL" id="SHLI01000001">
    <property type="protein sequence ID" value="RZU98828.1"/>
    <property type="molecule type" value="Genomic_DNA"/>
</dbReference>
<dbReference type="PANTHER" id="PTHR43639">
    <property type="entry name" value="OXIDOREDUCTASE, SHORT-CHAIN DEHYDROGENASE/REDUCTASE FAMILY (AFU_ORTHOLOGUE AFUA_5G02870)"/>
    <property type="match status" value="1"/>
</dbReference>
<dbReference type="OrthoDB" id="9790785at2"/>
<name>A0A4Q8D0J9_9GAMM</name>
<reference evidence="3 4" key="1">
    <citation type="submission" date="2019-02" db="EMBL/GenBank/DDBJ databases">
        <title>Genomic Encyclopedia of Type Strains, Phase IV (KMG-IV): sequencing the most valuable type-strain genomes for metagenomic binning, comparative biology and taxonomic classification.</title>
        <authorList>
            <person name="Goeker M."/>
        </authorList>
    </citation>
    <scope>NUCLEOTIDE SEQUENCE [LARGE SCALE GENOMIC DNA]</scope>
    <source>
        <strain evidence="3 4">DSM 21056</strain>
    </source>
</reference>
<organism evidence="3 4">
    <name type="scientific">Spiribacter vilamensis</name>
    <dbReference type="NCBI Taxonomy" id="531306"/>
    <lineage>
        <taxon>Bacteria</taxon>
        <taxon>Pseudomonadati</taxon>
        <taxon>Pseudomonadota</taxon>
        <taxon>Gammaproteobacteria</taxon>
        <taxon>Chromatiales</taxon>
        <taxon>Ectothiorhodospiraceae</taxon>
        <taxon>Spiribacter</taxon>
    </lineage>
</organism>
<proteinExistence type="inferred from homology"/>
<dbReference type="InterPro" id="IPR020904">
    <property type="entry name" value="Sc_DH/Rdtase_CS"/>
</dbReference>
<comment type="caution">
    <text evidence="3">The sequence shown here is derived from an EMBL/GenBank/DDBJ whole genome shotgun (WGS) entry which is preliminary data.</text>
</comment>
<keyword evidence="2" id="KW-0560">Oxidoreductase</keyword>
<evidence type="ECO:0000313" key="3">
    <source>
        <dbReference type="EMBL" id="RZU98828.1"/>
    </source>
</evidence>
<dbReference type="PROSITE" id="PS00061">
    <property type="entry name" value="ADH_SHORT"/>
    <property type="match status" value="1"/>
</dbReference>
<comment type="similarity">
    <text evidence="1">Belongs to the short-chain dehydrogenases/reductases (SDR) family.</text>
</comment>
<dbReference type="SUPFAM" id="SSF51735">
    <property type="entry name" value="NAD(P)-binding Rossmann-fold domains"/>
    <property type="match status" value="1"/>
</dbReference>